<dbReference type="KEGG" id="wdi:H9L19_07830"/>
<organism evidence="1 2">
    <name type="scientific">Weissella diestrammenae</name>
    <dbReference type="NCBI Taxonomy" id="1162633"/>
    <lineage>
        <taxon>Bacteria</taxon>
        <taxon>Bacillati</taxon>
        <taxon>Bacillota</taxon>
        <taxon>Bacilli</taxon>
        <taxon>Lactobacillales</taxon>
        <taxon>Lactobacillaceae</taxon>
        <taxon>Weissella</taxon>
    </lineage>
</organism>
<gene>
    <name evidence="1" type="ORF">H9L19_07830</name>
</gene>
<evidence type="ECO:0000313" key="2">
    <source>
        <dbReference type="Proteomes" id="UP000515800"/>
    </source>
</evidence>
<dbReference type="EMBL" id="CP060724">
    <property type="protein sequence ID" value="QNN75261.1"/>
    <property type="molecule type" value="Genomic_DNA"/>
</dbReference>
<accession>A0A7G9T586</accession>
<protein>
    <submittedName>
        <fullName evidence="1">Uncharacterized protein</fullName>
    </submittedName>
</protein>
<dbReference type="RefSeq" id="WP_187529095.1">
    <property type="nucleotide sequence ID" value="NZ_CP060724.1"/>
</dbReference>
<keyword evidence="2" id="KW-1185">Reference proteome</keyword>
<name>A0A7G9T586_9LACO</name>
<evidence type="ECO:0000313" key="1">
    <source>
        <dbReference type="EMBL" id="QNN75261.1"/>
    </source>
</evidence>
<sequence>MNKHIYLLMTTVVFISALTSALPILADEMRTHEYSMINGHTVEIKDCDLVDATGDDKGDRAELLLDSKEKTLIIDGSKLLMPLVDGKWNVMNNYLFDENDDLKENMRPLVGAAINAVAPDYLQTGNGWSWQNGRQSGITVAGYNYQNSLKMYDNISAAMLITGVAGFAAGNPIRQILGVLGVVGIDGLGLSAIKNELSNLKNAYDKTTDRGFGTVTTTKGGRFYDYFYNDSWGTPQSALSKADGSDKRTPNNWPGGLNAMHMDFYLGWSCDYNSSGRWVGVNGNKVAY</sequence>
<dbReference type="AlphaFoldDB" id="A0A7G9T586"/>
<dbReference type="Proteomes" id="UP000515800">
    <property type="component" value="Chromosome"/>
</dbReference>
<proteinExistence type="predicted"/>
<reference evidence="1 2" key="1">
    <citation type="submission" date="2020-08" db="EMBL/GenBank/DDBJ databases">
        <title>Genome sequence of Weissella diestrammenae KACC 16890T.</title>
        <authorList>
            <person name="Hyun D.-W."/>
            <person name="Bae J.-W."/>
        </authorList>
    </citation>
    <scope>NUCLEOTIDE SEQUENCE [LARGE SCALE GENOMIC DNA]</scope>
    <source>
        <strain evidence="1 2">KACC 16890</strain>
    </source>
</reference>